<keyword evidence="4" id="KW-0677">Repeat</keyword>
<dbReference type="SMART" id="SM00320">
    <property type="entry name" value="WD40"/>
    <property type="match status" value="7"/>
</dbReference>
<organism evidence="13 14">
    <name type="scientific">Clydaea vesicula</name>
    <dbReference type="NCBI Taxonomy" id="447962"/>
    <lineage>
        <taxon>Eukaryota</taxon>
        <taxon>Fungi</taxon>
        <taxon>Fungi incertae sedis</taxon>
        <taxon>Chytridiomycota</taxon>
        <taxon>Chytridiomycota incertae sedis</taxon>
        <taxon>Chytridiomycetes</taxon>
        <taxon>Lobulomycetales</taxon>
        <taxon>Lobulomycetaceae</taxon>
        <taxon>Clydaea</taxon>
    </lineage>
</organism>
<feature type="repeat" description="WD" evidence="7">
    <location>
        <begin position="54"/>
        <end position="95"/>
    </location>
</feature>
<dbReference type="InterPro" id="IPR056152">
    <property type="entry name" value="Beta-prop_IFT122_2nd"/>
</dbReference>
<keyword evidence="6" id="KW-0966">Cell projection</keyword>
<feature type="region of interest" description="Disordered" evidence="8">
    <location>
        <begin position="1069"/>
        <end position="1110"/>
    </location>
</feature>
<dbReference type="GO" id="GO:0061512">
    <property type="term" value="P:protein localization to cilium"/>
    <property type="evidence" value="ECO:0007669"/>
    <property type="project" value="TreeGrafter"/>
</dbReference>
<dbReference type="Gene3D" id="1.25.40.470">
    <property type="match status" value="1"/>
</dbReference>
<accession>A0AAD5U0T1</accession>
<sequence length="1217" mass="139058">MRSFLTWSDKVQDQNGVRQPIWDLSFHPDGTQLIVTAGSEILVYSIEGELIQSLKSHKNTVYCVDYSIDGARFVSGSADKNVIIWNAITREGILKYSHNDPIQAIAHNPVTDQVLSCSASDFGIWSSESKNVNKVKVNSRILTAAWCSNGQSFALGLYNGVVSIRTKSGEETVKIDRGKNIPVWAISWNKNPEKDNDIIAVTDWNQKLSFFQPNGKQIGKERHLGFDPCSVSFSYDTEYLVVGGSDKKVQLWTPEGIKIGLVCEKDQWIWCCKVKPKQNYVAVGCNDGTISIYQLVFNTVHGLFNDRYAFRENLTDVVIQHLVTDQRARIKCRDHVKKISVYKDRLAVQLPDRIIVYELFHDDATDMHYRIREKIPKKLDCNLLVVTSLHIILCKEKTLQMFNFSGEKEREWNLDAVIRYIKVFGGSPGREGLLVGLKNGHILQIFLDNHFPMLLMKQSTAVRCLDINLARNKLAVVDDQNTCLVYDLDLKDLIYQEPNANSVAWNTEMEDILCFAGNGTLNVKAGMFPAQQQKMPGFVVGFKGARVFSLQTRNMSVVDVPYSLMLERYMEKGDFVDAYKLACLGATEGDWRKLALESLQGLNWEISKKCFIRLRELKFIDLIQTFENAKAEGVNEDVNSCLAEILALSEKYHEAAKFYKQAGNFQKAIDMYTQLNMWDFATKIALESDISPTEILKMKAKMQFERNDLLAAAATYTEVGMFNEAIDILGPNGWLDNLIEVARKLNKSETKALSRCVYFFKNHNHHSYAAECLVKMGDIQNLLKLHIELLHWDEAFRLAETRPQFNSEIFLPYANWLAMNDRFVEAQLNYQKAGRLDVAFRVLQQLTQNAISEKRYEDGAYYFWTLSMQHCDSLPSDVELEALTVAQRKTLEDFHTYYELSEVYYAYHFVQRYMDEPFTSHLTESLFNMALFVLDYLNKKPAPQGVSRVYVLFALAKLSRVLGAFKTARYAYETLQSCVIPSDWVDLIELGTMTVRSKPTNDRQELMPVCYGCGTLHPLTTATTNTEFRCTYCLEPFIHSFYSFDTLPLVQFVLEPDINPEEAQRLINTPKPTANIPGSKNRPTTSKSKRMTKEVRGDQSEENGGLAGNVNGFALRDDDPFNRALLALERDKTGKHIPVVLNRKEILSLGKHLVFVKKWGKKCLPDQYYCHIQSNDNHDVGIKLCNSCNHFFFDDEWCYQLLQKGVCPFCRVPQELS</sequence>
<dbReference type="InterPro" id="IPR056153">
    <property type="entry name" value="Beta-prop_IFT122_1st"/>
</dbReference>
<dbReference type="GO" id="GO:1905515">
    <property type="term" value="P:non-motile cilium assembly"/>
    <property type="evidence" value="ECO:0007669"/>
    <property type="project" value="TreeGrafter"/>
</dbReference>
<evidence type="ECO:0000256" key="5">
    <source>
        <dbReference type="ARBA" id="ARBA00023069"/>
    </source>
</evidence>
<dbReference type="Proteomes" id="UP001211065">
    <property type="component" value="Unassembled WGS sequence"/>
</dbReference>
<evidence type="ECO:0000256" key="3">
    <source>
        <dbReference type="ARBA" id="ARBA00022574"/>
    </source>
</evidence>
<evidence type="ECO:0000256" key="4">
    <source>
        <dbReference type="ARBA" id="ARBA00022737"/>
    </source>
</evidence>
<dbReference type="InterPro" id="IPR036322">
    <property type="entry name" value="WD40_repeat_dom_sf"/>
</dbReference>
<comment type="caution">
    <text evidence="13">The sequence shown here is derived from an EMBL/GenBank/DDBJ whole genome shotgun (WGS) entry which is preliminary data.</text>
</comment>
<dbReference type="InterPro" id="IPR056838">
    <property type="entry name" value="Zn_ribbon_IFT122"/>
</dbReference>
<evidence type="ECO:0000256" key="7">
    <source>
        <dbReference type="PROSITE-ProRule" id="PRU00221"/>
    </source>
</evidence>
<dbReference type="InterPro" id="IPR015943">
    <property type="entry name" value="WD40/YVTN_repeat-like_dom_sf"/>
</dbReference>
<feature type="domain" description="IFT122 first beta-propeller" evidence="10">
    <location>
        <begin position="2"/>
        <end position="190"/>
    </location>
</feature>
<dbReference type="PANTHER" id="PTHR12764">
    <property type="entry name" value="WD REPEAT DOMAIN-RELATED"/>
    <property type="match status" value="1"/>
</dbReference>
<evidence type="ECO:0000313" key="13">
    <source>
        <dbReference type="EMBL" id="KAJ3220794.1"/>
    </source>
</evidence>
<evidence type="ECO:0000256" key="6">
    <source>
        <dbReference type="ARBA" id="ARBA00023273"/>
    </source>
</evidence>
<dbReference type="InterPro" id="IPR016024">
    <property type="entry name" value="ARM-type_fold"/>
</dbReference>
<dbReference type="PANTHER" id="PTHR12764:SF4">
    <property type="entry name" value="INTRAFLAGELLAR TRANSPORT PROTEIN 122 HOMOLOG"/>
    <property type="match status" value="1"/>
</dbReference>
<dbReference type="PROSITE" id="PS50082">
    <property type="entry name" value="WD_REPEATS_2"/>
    <property type="match status" value="2"/>
</dbReference>
<protein>
    <recommendedName>
        <fullName evidence="2">Intraflagellar transport protein 122 homolog</fullName>
    </recommendedName>
</protein>
<dbReference type="InterPro" id="IPR057411">
    <property type="entry name" value="TPR_IFT122"/>
</dbReference>
<dbReference type="GO" id="GO:0097730">
    <property type="term" value="C:non-motile cilium"/>
    <property type="evidence" value="ECO:0007669"/>
    <property type="project" value="TreeGrafter"/>
</dbReference>
<dbReference type="Pfam" id="PF23377">
    <property type="entry name" value="Beta-prop_IFT122_2nd"/>
    <property type="match status" value="1"/>
</dbReference>
<evidence type="ECO:0000256" key="8">
    <source>
        <dbReference type="SAM" id="MobiDB-lite"/>
    </source>
</evidence>
<dbReference type="FunFam" id="1.25.40.470:FF:000005">
    <property type="entry name" value="Intraflagellar transport protein 122 homolog"/>
    <property type="match status" value="1"/>
</dbReference>
<keyword evidence="3 7" id="KW-0853">WD repeat</keyword>
<dbReference type="EMBL" id="JADGJW010000273">
    <property type="protein sequence ID" value="KAJ3220794.1"/>
    <property type="molecule type" value="Genomic_DNA"/>
</dbReference>
<proteinExistence type="predicted"/>
<evidence type="ECO:0000256" key="1">
    <source>
        <dbReference type="ARBA" id="ARBA00004138"/>
    </source>
</evidence>
<name>A0AAD5U0T1_9FUNG</name>
<keyword evidence="14" id="KW-1185">Reference proteome</keyword>
<dbReference type="SUPFAM" id="SSF50978">
    <property type="entry name" value="WD40 repeat-like"/>
    <property type="match status" value="2"/>
</dbReference>
<feature type="domain" description="IFT122 second beta-propeller" evidence="9">
    <location>
        <begin position="301"/>
        <end position="555"/>
    </location>
</feature>
<feature type="domain" description="IFT122 zinc ribbon" evidence="11">
    <location>
        <begin position="1005"/>
        <end position="1050"/>
    </location>
</feature>
<keyword evidence="5" id="KW-0969">Cilium</keyword>
<gene>
    <name evidence="13" type="ORF">HK099_004014</name>
</gene>
<evidence type="ECO:0000259" key="11">
    <source>
        <dbReference type="Pfam" id="PF25144"/>
    </source>
</evidence>
<dbReference type="GO" id="GO:0035721">
    <property type="term" value="P:intraciliary retrograde transport"/>
    <property type="evidence" value="ECO:0007669"/>
    <property type="project" value="TreeGrafter"/>
</dbReference>
<comment type="subcellular location">
    <subcellularLocation>
        <location evidence="1">Cell projection</location>
        <location evidence="1">Cilium</location>
    </subcellularLocation>
</comment>
<evidence type="ECO:0000313" key="14">
    <source>
        <dbReference type="Proteomes" id="UP001211065"/>
    </source>
</evidence>
<feature type="compositionally biased region" description="Polar residues" evidence="8">
    <location>
        <begin position="1069"/>
        <end position="1086"/>
    </location>
</feature>
<evidence type="ECO:0000259" key="9">
    <source>
        <dbReference type="Pfam" id="PF23377"/>
    </source>
</evidence>
<evidence type="ECO:0000256" key="2">
    <source>
        <dbReference type="ARBA" id="ARBA00019442"/>
    </source>
</evidence>
<dbReference type="InterPro" id="IPR001680">
    <property type="entry name" value="WD40_rpt"/>
</dbReference>
<dbReference type="Pfam" id="PF25295">
    <property type="entry name" value="TPR_IFT122"/>
    <property type="match status" value="1"/>
</dbReference>
<dbReference type="Pfam" id="PF25144">
    <property type="entry name" value="Zn_ribbon_IFT122"/>
    <property type="match status" value="1"/>
</dbReference>
<feature type="domain" description="IFT122 first beta-propeller" evidence="10">
    <location>
        <begin position="191"/>
        <end position="296"/>
    </location>
</feature>
<dbReference type="Gene3D" id="2.130.10.10">
    <property type="entry name" value="YVTN repeat-like/Quinoprotein amine dehydrogenase"/>
    <property type="match status" value="2"/>
</dbReference>
<dbReference type="InterPro" id="IPR039857">
    <property type="entry name" value="Ift122/121"/>
</dbReference>
<feature type="domain" description="Intraflagellar transport protein 122 homolog TPR" evidence="12">
    <location>
        <begin position="563"/>
        <end position="949"/>
    </location>
</feature>
<evidence type="ECO:0000259" key="10">
    <source>
        <dbReference type="Pfam" id="PF23381"/>
    </source>
</evidence>
<reference evidence="13" key="1">
    <citation type="submission" date="2020-05" db="EMBL/GenBank/DDBJ databases">
        <title>Phylogenomic resolution of chytrid fungi.</title>
        <authorList>
            <person name="Stajich J.E."/>
            <person name="Amses K."/>
            <person name="Simmons R."/>
            <person name="Seto K."/>
            <person name="Myers J."/>
            <person name="Bonds A."/>
            <person name="Quandt C.A."/>
            <person name="Barry K."/>
            <person name="Liu P."/>
            <person name="Grigoriev I."/>
            <person name="Longcore J.E."/>
            <person name="James T.Y."/>
        </authorList>
    </citation>
    <scope>NUCLEOTIDE SEQUENCE</scope>
    <source>
        <strain evidence="13">JEL0476</strain>
    </source>
</reference>
<dbReference type="GO" id="GO:0030991">
    <property type="term" value="C:intraciliary transport particle A"/>
    <property type="evidence" value="ECO:0007669"/>
    <property type="project" value="TreeGrafter"/>
</dbReference>
<evidence type="ECO:0000259" key="12">
    <source>
        <dbReference type="Pfam" id="PF25295"/>
    </source>
</evidence>
<dbReference type="AlphaFoldDB" id="A0AAD5U0T1"/>
<dbReference type="PROSITE" id="PS50294">
    <property type="entry name" value="WD_REPEATS_REGION"/>
    <property type="match status" value="1"/>
</dbReference>
<dbReference type="SUPFAM" id="SSF48371">
    <property type="entry name" value="ARM repeat"/>
    <property type="match status" value="1"/>
</dbReference>
<feature type="repeat" description="WD" evidence="7">
    <location>
        <begin position="230"/>
        <end position="252"/>
    </location>
</feature>
<dbReference type="Pfam" id="PF23381">
    <property type="entry name" value="Beta-prop_IFT122_1st"/>
    <property type="match status" value="2"/>
</dbReference>